<proteinExistence type="predicted"/>
<keyword evidence="1" id="KW-0812">Transmembrane</keyword>
<dbReference type="RefSeq" id="WP_171708532.1">
    <property type="nucleotide sequence ID" value="NZ_JAAVLW010000002.1"/>
</dbReference>
<accession>A0A7Y4H0Z5</accession>
<keyword evidence="1" id="KW-1133">Transmembrane helix</keyword>
<reference evidence="2 3" key="1">
    <citation type="submission" date="2020-03" db="EMBL/GenBank/DDBJ databases">
        <title>Bradyrhizobium diversity isolated from nodules of Muelleranthus trifoliolatus.</title>
        <authorList>
            <person name="Klepa M."/>
            <person name="Helene L."/>
            <person name="Hungria M."/>
        </authorList>
    </citation>
    <scope>NUCLEOTIDE SEQUENCE [LARGE SCALE GENOMIC DNA]</scope>
    <source>
        <strain evidence="2 3">WSM 1744</strain>
    </source>
</reference>
<keyword evidence="3" id="KW-1185">Reference proteome</keyword>
<feature type="transmembrane region" description="Helical" evidence="1">
    <location>
        <begin position="17"/>
        <end position="37"/>
    </location>
</feature>
<dbReference type="AlphaFoldDB" id="A0A7Y4H0Z5"/>
<evidence type="ECO:0000256" key="1">
    <source>
        <dbReference type="SAM" id="Phobius"/>
    </source>
</evidence>
<comment type="caution">
    <text evidence="2">The sequence shown here is derived from an EMBL/GenBank/DDBJ whole genome shotgun (WGS) entry which is preliminary data.</text>
</comment>
<protein>
    <submittedName>
        <fullName evidence="2">Uncharacterized protein</fullName>
    </submittedName>
</protein>
<name>A0A7Y4H0Z5_9BRAD</name>
<organism evidence="2 3">
    <name type="scientific">Bradyrhizobium archetypum</name>
    <dbReference type="NCBI Taxonomy" id="2721160"/>
    <lineage>
        <taxon>Bacteria</taxon>
        <taxon>Pseudomonadati</taxon>
        <taxon>Pseudomonadota</taxon>
        <taxon>Alphaproteobacteria</taxon>
        <taxon>Hyphomicrobiales</taxon>
        <taxon>Nitrobacteraceae</taxon>
        <taxon>Bradyrhizobium</taxon>
    </lineage>
</organism>
<dbReference type="EMBL" id="JAAVLW010000002">
    <property type="protein sequence ID" value="NOJ45621.1"/>
    <property type="molecule type" value="Genomic_DNA"/>
</dbReference>
<sequence length="115" mass="11733">MTTNKSLPARATELGRIAGVIAIVICGWLVVVTTLTFGSAPGKSIAVIGPPSQALAAIARANGRILASNNFVTIARSDDVDFVGRLYAAGALLVLDAEQAGGCSGLPPRRFAAQL</sequence>
<dbReference type="Proteomes" id="UP000528734">
    <property type="component" value="Unassembled WGS sequence"/>
</dbReference>
<evidence type="ECO:0000313" key="2">
    <source>
        <dbReference type="EMBL" id="NOJ45621.1"/>
    </source>
</evidence>
<keyword evidence="1" id="KW-0472">Membrane</keyword>
<gene>
    <name evidence="2" type="ORF">HCN50_05015</name>
</gene>
<evidence type="ECO:0000313" key="3">
    <source>
        <dbReference type="Proteomes" id="UP000528734"/>
    </source>
</evidence>